<evidence type="ECO:0000256" key="2">
    <source>
        <dbReference type="ARBA" id="ARBA00005203"/>
    </source>
</evidence>
<dbReference type="GO" id="GO:0030170">
    <property type="term" value="F:pyridoxal phosphate binding"/>
    <property type="evidence" value="ECO:0007669"/>
    <property type="project" value="InterPro"/>
</dbReference>
<comment type="pathway">
    <text evidence="2 13">Amino-acid degradation; L-phenylalanine degradation; acetoacetate and fumarate from L-phenylalanine: step 2/6.</text>
</comment>
<dbReference type="SUPFAM" id="SSF53383">
    <property type="entry name" value="PLP-dependent transferases"/>
    <property type="match status" value="1"/>
</dbReference>
<comment type="catalytic activity">
    <reaction evidence="12 13">
        <text>L-tyrosine + 2-oxoglutarate = 3-(4-hydroxyphenyl)pyruvate + L-glutamate</text>
        <dbReference type="Rhea" id="RHEA:15093"/>
        <dbReference type="ChEBI" id="CHEBI:16810"/>
        <dbReference type="ChEBI" id="CHEBI:29985"/>
        <dbReference type="ChEBI" id="CHEBI:36242"/>
        <dbReference type="ChEBI" id="CHEBI:58315"/>
        <dbReference type="EC" id="2.6.1.5"/>
    </reaction>
</comment>
<evidence type="ECO:0000256" key="11">
    <source>
        <dbReference type="ARBA" id="ARBA00023232"/>
    </source>
</evidence>
<dbReference type="Gene3D" id="3.90.1150.10">
    <property type="entry name" value="Aspartate Aminotransferase, domain 1"/>
    <property type="match status" value="1"/>
</dbReference>
<dbReference type="InterPro" id="IPR005958">
    <property type="entry name" value="TyrNic_aminoTrfase"/>
</dbReference>
<accession>A0A433SM14</accession>
<evidence type="ECO:0000313" key="17">
    <source>
        <dbReference type="Proteomes" id="UP000271974"/>
    </source>
</evidence>
<evidence type="ECO:0000256" key="5">
    <source>
        <dbReference type="ARBA" id="ARBA00012749"/>
    </source>
</evidence>
<dbReference type="GO" id="GO:0006559">
    <property type="term" value="P:L-phenylalanine catabolic process"/>
    <property type="evidence" value="ECO:0007669"/>
    <property type="project" value="UniProtKB-UniRule"/>
</dbReference>
<dbReference type="PIRSF" id="PIRSF000517">
    <property type="entry name" value="Tyr_transaminase"/>
    <property type="match status" value="1"/>
</dbReference>
<dbReference type="UniPathway" id="UPA00139">
    <property type="reaction ID" value="UER00338"/>
</dbReference>
<evidence type="ECO:0000259" key="15">
    <source>
        <dbReference type="Pfam" id="PF00155"/>
    </source>
</evidence>
<dbReference type="GO" id="GO:0006572">
    <property type="term" value="P:L-tyrosine catabolic process"/>
    <property type="evidence" value="ECO:0007669"/>
    <property type="project" value="UniProtKB-KW"/>
</dbReference>
<dbReference type="PANTHER" id="PTHR45744">
    <property type="entry name" value="TYROSINE AMINOTRANSFERASE"/>
    <property type="match status" value="1"/>
</dbReference>
<dbReference type="Pfam" id="PF00155">
    <property type="entry name" value="Aminotran_1_2"/>
    <property type="match status" value="1"/>
</dbReference>
<dbReference type="EMBL" id="RQTK01001463">
    <property type="protein sequence ID" value="RUS70213.1"/>
    <property type="molecule type" value="Genomic_DNA"/>
</dbReference>
<dbReference type="PRINTS" id="PR00753">
    <property type="entry name" value="ACCSYNTHASE"/>
</dbReference>
<protein>
    <recommendedName>
        <fullName evidence="6 13">Tyrosine aminotransferase</fullName>
        <shortName evidence="13">TAT</shortName>
        <ecNumber evidence="5 13">2.6.1.5</ecNumber>
    </recommendedName>
</protein>
<dbReference type="InterPro" id="IPR004838">
    <property type="entry name" value="NHTrfase_class1_PyrdxlP-BS"/>
</dbReference>
<gene>
    <name evidence="16" type="ORF">EGW08_022023</name>
</gene>
<dbReference type="GO" id="GO:0004838">
    <property type="term" value="F:L-tyrosine-2-oxoglutarate transaminase activity"/>
    <property type="evidence" value="ECO:0007669"/>
    <property type="project" value="UniProtKB-UniRule"/>
</dbReference>
<evidence type="ECO:0000256" key="8">
    <source>
        <dbReference type="ARBA" id="ARBA00022679"/>
    </source>
</evidence>
<dbReference type="NCBIfam" id="TIGR01265">
    <property type="entry name" value="tyr_nico_aTase"/>
    <property type="match status" value="1"/>
</dbReference>
<dbReference type="STRING" id="188477.A0A433SM14"/>
<evidence type="ECO:0000256" key="1">
    <source>
        <dbReference type="ARBA" id="ARBA00001933"/>
    </source>
</evidence>
<organism evidence="16 17">
    <name type="scientific">Elysia chlorotica</name>
    <name type="common">Eastern emerald elysia</name>
    <name type="synonym">Sea slug</name>
    <dbReference type="NCBI Taxonomy" id="188477"/>
    <lineage>
        <taxon>Eukaryota</taxon>
        <taxon>Metazoa</taxon>
        <taxon>Spiralia</taxon>
        <taxon>Lophotrochozoa</taxon>
        <taxon>Mollusca</taxon>
        <taxon>Gastropoda</taxon>
        <taxon>Heterobranchia</taxon>
        <taxon>Euthyneura</taxon>
        <taxon>Panpulmonata</taxon>
        <taxon>Sacoglossa</taxon>
        <taxon>Placobranchoidea</taxon>
        <taxon>Plakobranchidae</taxon>
        <taxon>Elysia</taxon>
    </lineage>
</organism>
<evidence type="ECO:0000313" key="16">
    <source>
        <dbReference type="EMBL" id="RUS70213.1"/>
    </source>
</evidence>
<comment type="function">
    <text evidence="13">Transaminase involved in tyrosine breakdown. Converts tyrosine to p-hydroxyphenylpyruvate.</text>
</comment>
<dbReference type="OrthoDB" id="7042322at2759"/>
<evidence type="ECO:0000256" key="13">
    <source>
        <dbReference type="PIRNR" id="PIRNR000517"/>
    </source>
</evidence>
<keyword evidence="11" id="KW-0585">Phenylalanine catabolism</keyword>
<evidence type="ECO:0000256" key="9">
    <source>
        <dbReference type="ARBA" id="ARBA00022878"/>
    </source>
</evidence>
<evidence type="ECO:0000256" key="14">
    <source>
        <dbReference type="PIRSR" id="PIRSR000517-1"/>
    </source>
</evidence>
<comment type="subunit">
    <text evidence="4 13">Homodimer.</text>
</comment>
<feature type="modified residue" description="N6-(pyridoxal phosphate)lysine" evidence="14">
    <location>
        <position position="251"/>
    </location>
</feature>
<keyword evidence="8" id="KW-0808">Transferase</keyword>
<keyword evidence="10 13" id="KW-0663">Pyridoxal phosphate</keyword>
<keyword evidence="17" id="KW-1185">Reference proteome</keyword>
<proteinExistence type="inferred from homology"/>
<evidence type="ECO:0000256" key="10">
    <source>
        <dbReference type="ARBA" id="ARBA00022898"/>
    </source>
</evidence>
<dbReference type="AlphaFoldDB" id="A0A433SM14"/>
<feature type="domain" description="Aminotransferase class I/classII large" evidence="15">
    <location>
        <begin position="42"/>
        <end position="404"/>
    </location>
</feature>
<dbReference type="Proteomes" id="UP000271974">
    <property type="component" value="Unassembled WGS sequence"/>
</dbReference>
<dbReference type="InterPro" id="IPR015421">
    <property type="entry name" value="PyrdxlP-dep_Trfase_major"/>
</dbReference>
<keyword evidence="7" id="KW-0032">Aminotransferase</keyword>
<comment type="caution">
    <text evidence="16">The sequence shown here is derived from an EMBL/GenBank/DDBJ whole genome shotgun (WGS) entry which is preliminary data.</text>
</comment>
<name>A0A433SM14_ELYCH</name>
<sequence length="447" mass="50007">MAVDSRKLKKSWKVSMSKMAENTFNPIRSIVDGMTLTPNPEKDMIALSIGDPTVFGNLPQPVTCEEAVQESIRKRSYNGYCPSIGYTEARQAVADYVSTPTAQVEASDVVLTSGCSGALEMVIACLADPGQNILIPRPGFSLYKTVAVSLGIRVKHYDLLPERSWEIDLQQMENLIDDDTAAIVVCNPSNPCGSVFSEEHIRDILSTVAKFRLPLIADEIYEHFVFSGFKYHSFASLSKDVPILACGGLTKRYLVPGWRMGWIIINDRHDALSEVRIGLSKLSTRILGPNTLVQAALPRILKDTPKFFYTETLDYIQENARIFYNALREMPGLEPVMPQGAMYMMVGIDMESYPEFKSDVEFTQRLVTEESVFCLPATCFEYPNFFRVVLTVPKEKAIEACQRIRQFCEFHFQPTSPLISGNGYSITNGKHRNGYHAVTELSTEAGK</sequence>
<dbReference type="NCBIfam" id="TIGR01264">
    <property type="entry name" value="tyr_amTase_E"/>
    <property type="match status" value="1"/>
</dbReference>
<dbReference type="Gene3D" id="3.40.640.10">
    <property type="entry name" value="Type I PLP-dependent aspartate aminotransferase-like (Major domain)"/>
    <property type="match status" value="1"/>
</dbReference>
<dbReference type="InterPro" id="IPR005957">
    <property type="entry name" value="Tyrosine_aminoTrfase"/>
</dbReference>
<dbReference type="FunFam" id="3.90.1150.10:FF:000040">
    <property type="entry name" value="Tyrosine aminotransferase"/>
    <property type="match status" value="1"/>
</dbReference>
<dbReference type="InterPro" id="IPR015424">
    <property type="entry name" value="PyrdxlP-dep_Trfase"/>
</dbReference>
<dbReference type="EC" id="2.6.1.5" evidence="5 13"/>
<comment type="similarity">
    <text evidence="3 13">Belongs to the class-I pyridoxal-phosphate-dependent aminotransferase family.</text>
</comment>
<dbReference type="FunFam" id="3.40.640.10:FF:000048">
    <property type="entry name" value="tyrosine aminotransferase"/>
    <property type="match status" value="1"/>
</dbReference>
<dbReference type="InterPro" id="IPR015422">
    <property type="entry name" value="PyrdxlP-dep_Trfase_small"/>
</dbReference>
<reference evidence="16 17" key="1">
    <citation type="submission" date="2019-01" db="EMBL/GenBank/DDBJ databases">
        <title>A draft genome assembly of the solar-powered sea slug Elysia chlorotica.</title>
        <authorList>
            <person name="Cai H."/>
            <person name="Li Q."/>
            <person name="Fang X."/>
            <person name="Li J."/>
            <person name="Curtis N.E."/>
            <person name="Altenburger A."/>
            <person name="Shibata T."/>
            <person name="Feng M."/>
            <person name="Maeda T."/>
            <person name="Schwartz J.A."/>
            <person name="Shigenobu S."/>
            <person name="Lundholm N."/>
            <person name="Nishiyama T."/>
            <person name="Yang H."/>
            <person name="Hasebe M."/>
            <person name="Li S."/>
            <person name="Pierce S.K."/>
            <person name="Wang J."/>
        </authorList>
    </citation>
    <scope>NUCLEOTIDE SEQUENCE [LARGE SCALE GENOMIC DNA]</scope>
    <source>
        <strain evidence="16">EC2010</strain>
        <tissue evidence="16">Whole organism of an adult</tissue>
    </source>
</reference>
<evidence type="ECO:0000256" key="12">
    <source>
        <dbReference type="ARBA" id="ARBA00047798"/>
    </source>
</evidence>
<dbReference type="CDD" id="cd00609">
    <property type="entry name" value="AAT_like"/>
    <property type="match status" value="1"/>
</dbReference>
<evidence type="ECO:0000256" key="4">
    <source>
        <dbReference type="ARBA" id="ARBA00011738"/>
    </source>
</evidence>
<evidence type="ECO:0000256" key="7">
    <source>
        <dbReference type="ARBA" id="ARBA00022576"/>
    </source>
</evidence>
<evidence type="ECO:0000256" key="3">
    <source>
        <dbReference type="ARBA" id="ARBA00007441"/>
    </source>
</evidence>
<keyword evidence="9" id="KW-0828">Tyrosine catabolism</keyword>
<evidence type="ECO:0000256" key="6">
    <source>
        <dbReference type="ARBA" id="ARBA00015959"/>
    </source>
</evidence>
<dbReference type="InterPro" id="IPR004839">
    <property type="entry name" value="Aminotransferase_I/II_large"/>
</dbReference>
<dbReference type="PANTHER" id="PTHR45744:SF2">
    <property type="entry name" value="TYROSINE AMINOTRANSFERASE"/>
    <property type="match status" value="1"/>
</dbReference>
<dbReference type="PROSITE" id="PS00105">
    <property type="entry name" value="AA_TRANSFER_CLASS_1"/>
    <property type="match status" value="1"/>
</dbReference>
<comment type="cofactor">
    <cofactor evidence="1 13 14">
        <name>pyridoxal 5'-phosphate</name>
        <dbReference type="ChEBI" id="CHEBI:597326"/>
    </cofactor>
</comment>